<comment type="caution">
    <text evidence="1">The sequence shown here is derived from an EMBL/GenBank/DDBJ whole genome shotgun (WGS) entry which is preliminary data.</text>
</comment>
<protein>
    <recommendedName>
        <fullName evidence="3">Phage tail collar domain-containing protein</fullName>
    </recommendedName>
</protein>
<reference evidence="1 2" key="1">
    <citation type="journal article" date="2018" name="Sci. Rep.">
        <title>Rhizobium tumorigenes sp. nov., a novel plant tumorigenic bacterium isolated from cane gall tumors on thornless blackberry.</title>
        <authorList>
            <person name="Kuzmanovi N."/>
            <person name="Smalla K."/>
            <person name="Gronow S."/>
            <person name="PuBawska J."/>
        </authorList>
    </citation>
    <scope>NUCLEOTIDE SEQUENCE [LARGE SCALE GENOMIC DNA]</scope>
    <source>
        <strain evidence="1 2">CCBAU 85046</strain>
    </source>
</reference>
<dbReference type="AlphaFoldDB" id="A0A2W4E6V4"/>
<dbReference type="Proteomes" id="UP000248925">
    <property type="component" value="Unassembled WGS sequence"/>
</dbReference>
<dbReference type="OrthoDB" id="8266301at2"/>
<evidence type="ECO:0000313" key="1">
    <source>
        <dbReference type="EMBL" id="PZM07580.1"/>
    </source>
</evidence>
<evidence type="ECO:0000313" key="2">
    <source>
        <dbReference type="Proteomes" id="UP000248925"/>
    </source>
</evidence>
<dbReference type="SUPFAM" id="SSF88874">
    <property type="entry name" value="Receptor-binding domain of short tail fibre protein gp12"/>
    <property type="match status" value="1"/>
</dbReference>
<gene>
    <name evidence="1" type="ORF">CPY51_31105</name>
</gene>
<organism evidence="1 2">
    <name type="scientific">Rhizobium tubonense</name>
    <dbReference type="NCBI Taxonomy" id="484088"/>
    <lineage>
        <taxon>Bacteria</taxon>
        <taxon>Pseudomonadati</taxon>
        <taxon>Pseudomonadota</taxon>
        <taxon>Alphaproteobacteria</taxon>
        <taxon>Hyphomicrobiales</taxon>
        <taxon>Rhizobiaceae</taxon>
        <taxon>Rhizobium/Agrobacterium group</taxon>
        <taxon>Rhizobium</taxon>
    </lineage>
</organism>
<evidence type="ECO:0008006" key="3">
    <source>
        <dbReference type="Google" id="ProtNLM"/>
    </source>
</evidence>
<sequence>MAGFWNKSQSQIQDVNGKPMVGAKAYFYLGGTTTPISVYGAYALGLINKLPNPVVSDGNGFFPSVFFDEADGFYHLRMTTSGGVVILDVDGLPIIGPSGGGGGGGDNPVNPDAVLSTGDMKARYGTGFLSGFVRVNARTIGSAISGATERANADTQALFEYLWNTDTTLVVVGGRGATSSADWSANKQITLPDARSRTLIGMDDMGNTAVNLIPQATVLGGLVGEAVHALIANEMPSHTHTGTTGSAGDHVHGIRGNVNTNAGLAGLRAGDTPPSATVVQNTEVAGAHVHPLSIDNAGGGLAHNNTQPSMAITIYMRL</sequence>
<name>A0A2W4E6V4_9HYPH</name>
<dbReference type="EMBL" id="PCDP01000082">
    <property type="protein sequence ID" value="PZM07580.1"/>
    <property type="molecule type" value="Genomic_DNA"/>
</dbReference>
<keyword evidence="2" id="KW-1185">Reference proteome</keyword>
<proteinExistence type="predicted"/>
<dbReference type="RefSeq" id="WP_111164239.1">
    <property type="nucleotide sequence ID" value="NZ_PCDP01000082.1"/>
</dbReference>
<accession>A0A2W4E6V4</accession>